<gene>
    <name evidence="2" type="ORF">CLV63_101319</name>
</gene>
<dbReference type="InterPro" id="IPR045443">
    <property type="entry name" value="DUF6504"/>
</dbReference>
<dbReference type="OrthoDB" id="5243842at2"/>
<name>A0A2P8DUE9_9ACTN</name>
<dbReference type="EMBL" id="PYGA01000001">
    <property type="protein sequence ID" value="PSL00841.1"/>
    <property type="molecule type" value="Genomic_DNA"/>
</dbReference>
<sequence length="84" mass="9676">MYGAPVTVRAHEGRPERFVWEGRAYTVHRIFDQWASVRSDHAPVRGGTVPKRWFWRVEAGAEGDRGVYELTHDLPSGQWTLVKV</sequence>
<evidence type="ECO:0000313" key="2">
    <source>
        <dbReference type="EMBL" id="PSL00841.1"/>
    </source>
</evidence>
<dbReference type="AlphaFoldDB" id="A0A2P8DUE9"/>
<evidence type="ECO:0000259" key="1">
    <source>
        <dbReference type="Pfam" id="PF20114"/>
    </source>
</evidence>
<protein>
    <recommendedName>
        <fullName evidence="1">DUF6504 domain-containing protein</fullName>
    </recommendedName>
</protein>
<keyword evidence="3" id="KW-1185">Reference proteome</keyword>
<dbReference type="Proteomes" id="UP000240542">
    <property type="component" value="Unassembled WGS sequence"/>
</dbReference>
<dbReference type="RefSeq" id="WP_106581016.1">
    <property type="nucleotide sequence ID" value="NZ_PYGA01000001.1"/>
</dbReference>
<organism evidence="2 3">
    <name type="scientific">Murinocardiopsis flavida</name>
    <dbReference type="NCBI Taxonomy" id="645275"/>
    <lineage>
        <taxon>Bacteria</taxon>
        <taxon>Bacillati</taxon>
        <taxon>Actinomycetota</taxon>
        <taxon>Actinomycetes</taxon>
        <taxon>Streptosporangiales</taxon>
        <taxon>Nocardiopsidaceae</taxon>
        <taxon>Murinocardiopsis</taxon>
    </lineage>
</organism>
<feature type="domain" description="DUF6504" evidence="1">
    <location>
        <begin position="9"/>
        <end position="83"/>
    </location>
</feature>
<proteinExistence type="predicted"/>
<dbReference type="Pfam" id="PF20114">
    <property type="entry name" value="DUF6504"/>
    <property type="match status" value="1"/>
</dbReference>
<accession>A0A2P8DUE9</accession>
<evidence type="ECO:0000313" key="3">
    <source>
        <dbReference type="Proteomes" id="UP000240542"/>
    </source>
</evidence>
<reference evidence="2 3" key="1">
    <citation type="submission" date="2018-03" db="EMBL/GenBank/DDBJ databases">
        <title>Genomic Encyclopedia of Archaeal and Bacterial Type Strains, Phase II (KMG-II): from individual species to whole genera.</title>
        <authorList>
            <person name="Goeker M."/>
        </authorList>
    </citation>
    <scope>NUCLEOTIDE SEQUENCE [LARGE SCALE GENOMIC DNA]</scope>
    <source>
        <strain evidence="2 3">DSM 45312</strain>
    </source>
</reference>
<comment type="caution">
    <text evidence="2">The sequence shown here is derived from an EMBL/GenBank/DDBJ whole genome shotgun (WGS) entry which is preliminary data.</text>
</comment>